<evidence type="ECO:0000313" key="3">
    <source>
        <dbReference type="EMBL" id="KAG2433924.1"/>
    </source>
</evidence>
<name>A0A835SV60_CHLIN</name>
<organism evidence="5 6">
    <name type="scientific">Chlamydomonas incerta</name>
    <dbReference type="NCBI Taxonomy" id="51695"/>
    <lineage>
        <taxon>Eukaryota</taxon>
        <taxon>Viridiplantae</taxon>
        <taxon>Chlorophyta</taxon>
        <taxon>core chlorophytes</taxon>
        <taxon>Chlorophyceae</taxon>
        <taxon>CS clade</taxon>
        <taxon>Chlamydomonadales</taxon>
        <taxon>Chlamydomonadaceae</taxon>
        <taxon>Chlamydomonas</taxon>
    </lineage>
</organism>
<gene>
    <name evidence="3" type="ORF">HXX76_008276</name>
    <name evidence="4" type="ORF">HXX76_008277</name>
    <name evidence="5" type="ORF">HXX76_008279</name>
    <name evidence="2" type="ORF">HXX76_016322</name>
</gene>
<feature type="region of interest" description="Disordered" evidence="1">
    <location>
        <begin position="81"/>
        <end position="110"/>
    </location>
</feature>
<dbReference type="OrthoDB" id="66144at2759"/>
<proteinExistence type="predicted"/>
<dbReference type="Proteomes" id="UP000650467">
    <property type="component" value="Unassembled WGS sequence"/>
</dbReference>
<accession>A0A835SV60</accession>
<comment type="caution">
    <text evidence="5">The sequence shown here is derived from an EMBL/GenBank/DDBJ whole genome shotgun (WGS) entry which is preliminary data.</text>
</comment>
<dbReference type="EMBL" id="JAEHOC010000018">
    <property type="protein sequence ID" value="KAG2433925.1"/>
    <property type="molecule type" value="Genomic_DNA"/>
</dbReference>
<evidence type="ECO:0000313" key="2">
    <source>
        <dbReference type="EMBL" id="KAG2422029.1"/>
    </source>
</evidence>
<keyword evidence="6" id="KW-1185">Reference proteome</keyword>
<evidence type="ECO:0000313" key="4">
    <source>
        <dbReference type="EMBL" id="KAG2433925.1"/>
    </source>
</evidence>
<dbReference type="EMBL" id="JAEHOC010000018">
    <property type="protein sequence ID" value="KAG2433924.1"/>
    <property type="molecule type" value="Genomic_DNA"/>
</dbReference>
<evidence type="ECO:0000256" key="1">
    <source>
        <dbReference type="SAM" id="MobiDB-lite"/>
    </source>
</evidence>
<protein>
    <submittedName>
        <fullName evidence="5">Uncharacterized protein</fullName>
    </submittedName>
</protein>
<evidence type="ECO:0000313" key="5">
    <source>
        <dbReference type="EMBL" id="KAG2433927.1"/>
    </source>
</evidence>
<sequence>MVVGERSDVEIVMTEGGPWRARRLAQGDAAMTDLANRFAAKYGGMGSVQYGSAPLSHRPAARVVVLRRRGGCGCGCGCGGEAAGPAAAGRRSGKRRAAGSSPRCDPSHVR</sequence>
<dbReference type="EMBL" id="JAEHOC010000287">
    <property type="protein sequence ID" value="KAG2422029.1"/>
    <property type="molecule type" value="Genomic_DNA"/>
</dbReference>
<evidence type="ECO:0000313" key="6">
    <source>
        <dbReference type="Proteomes" id="UP000650467"/>
    </source>
</evidence>
<dbReference type="AlphaFoldDB" id="A0A835SV60"/>
<reference evidence="5" key="1">
    <citation type="journal article" date="2020" name="bioRxiv">
        <title>Comparative genomics of Chlamydomonas.</title>
        <authorList>
            <person name="Craig R.J."/>
            <person name="Hasan A.R."/>
            <person name="Ness R.W."/>
            <person name="Keightley P.D."/>
        </authorList>
    </citation>
    <scope>NUCLEOTIDE SEQUENCE</scope>
    <source>
        <strain evidence="5">SAG 7.73</strain>
    </source>
</reference>
<dbReference type="EMBL" id="JAEHOC010000018">
    <property type="protein sequence ID" value="KAG2433927.1"/>
    <property type="molecule type" value="Genomic_DNA"/>
</dbReference>